<keyword evidence="6" id="KW-1185">Reference proteome</keyword>
<dbReference type="RefSeq" id="WP_012107009.1">
    <property type="nucleotide sequence ID" value="NC_009712.1"/>
</dbReference>
<dbReference type="CDD" id="cd00077">
    <property type="entry name" value="HDc"/>
    <property type="match status" value="1"/>
</dbReference>
<dbReference type="EMBL" id="CP000780">
    <property type="protein sequence ID" value="ABS55974.1"/>
    <property type="molecule type" value="Genomic_DNA"/>
</dbReference>
<dbReference type="InterPro" id="IPR003695">
    <property type="entry name" value="Ppx_GppA_N"/>
</dbReference>
<dbReference type="GeneID" id="5411401"/>
<dbReference type="SUPFAM" id="SSF53067">
    <property type="entry name" value="Actin-like ATPase domain"/>
    <property type="match status" value="2"/>
</dbReference>
<dbReference type="FunFam" id="1.10.3210.10:FF:000025">
    <property type="entry name" value="Exopolyphosphatase"/>
    <property type="match status" value="1"/>
</dbReference>
<dbReference type="InterPro" id="IPR030673">
    <property type="entry name" value="PyroPPase_GppA_Ppx"/>
</dbReference>
<accession>A7I8B3</accession>
<feature type="domain" description="Ppx/GppA phosphatase N-terminal" evidence="3">
    <location>
        <begin position="30"/>
        <end position="318"/>
    </location>
</feature>
<sequence length="553" mass="61596">MKGKKKIGATGRIVAFIDIGTNSVRMLVVRFNPNHSYSVLSRQKQQARLGEGEFDDDVITPEAIDRACMVCRKFVELAKTFGAEEFVAVATSAAREATNQNILLERFREEVQIDVRVISGLEEARLIYLGVASGMHLGEKQAFFIDIGGGSTEISLGGQQQFTLLESFRLGAIRLTGMFLADNPPGPVRPDQYRVIQQYVRNAIIHTVQKIKNQKIDLAVGSSGSIMNLADIAAKALHPEGSLPAGVLTCRDLKKIVEILCSLPLEERRKVPGINPERADIIIAGAVILETFMKELALDSITTTGRGLQDGLLMDYLSRMEDFPLFGTLSPRERSVLQLGRSCGINEAHARNVTRLALEIFDSAKDVKLHEYGDNERELLEYAAFLHDIGSFISFTNHHAHSYYIIKNSELLGFDQKEIDMMANIARFHRKKKPRKKRLDLPDFADHEQGTVLVLAMFVRLAESLDRSHAGLVQHAEFVRAEKNEIVLDIIAETDCQLEIWGAEAEQRAFEKVFGRHLKIEVIAPSSVNREDTNDEDTLPVPLAAAKKNGPAR</sequence>
<name>A7I8B3_METB6</name>
<dbReference type="CDD" id="cd24006">
    <property type="entry name" value="ASKHA_NBD_PPX_GppA"/>
    <property type="match status" value="1"/>
</dbReference>
<dbReference type="Pfam" id="PF21447">
    <property type="entry name" value="Ppx-GppA_III"/>
    <property type="match status" value="1"/>
</dbReference>
<protein>
    <submittedName>
        <fullName evidence="5">Ppx/GppA phosphatase</fullName>
    </submittedName>
</protein>
<evidence type="ECO:0000256" key="2">
    <source>
        <dbReference type="SAM" id="MobiDB-lite"/>
    </source>
</evidence>
<dbReference type="Gene3D" id="1.10.3210.10">
    <property type="entry name" value="Hypothetical protein af1432"/>
    <property type="match status" value="1"/>
</dbReference>
<dbReference type="Proteomes" id="UP000002408">
    <property type="component" value="Chromosome"/>
</dbReference>
<dbReference type="STRING" id="456442.Mboo_1456"/>
<dbReference type="PIRSF" id="PIRSF001267">
    <property type="entry name" value="Pyrophosphatase_GppA_Ppx"/>
    <property type="match status" value="1"/>
</dbReference>
<evidence type="ECO:0000313" key="6">
    <source>
        <dbReference type="Proteomes" id="UP000002408"/>
    </source>
</evidence>
<evidence type="ECO:0000259" key="3">
    <source>
        <dbReference type="Pfam" id="PF02541"/>
    </source>
</evidence>
<feature type="domain" description="Ppx/GppA phosphatase C-terminal" evidence="4">
    <location>
        <begin position="332"/>
        <end position="485"/>
    </location>
</feature>
<reference evidence="6" key="1">
    <citation type="journal article" date="2015" name="Microbiology">
        <title>Genome of Methanoregula boonei 6A8 reveals adaptations to oligotrophic peatland environments.</title>
        <authorList>
            <person name="Braeuer S."/>
            <person name="Cadillo-Quiroz H."/>
            <person name="Kyrpides N."/>
            <person name="Woyke T."/>
            <person name="Goodwin L."/>
            <person name="Detter C."/>
            <person name="Podell S."/>
            <person name="Yavitt J.B."/>
            <person name="Zinder S.H."/>
        </authorList>
    </citation>
    <scope>NUCLEOTIDE SEQUENCE [LARGE SCALE GENOMIC DNA]</scope>
    <source>
        <strain evidence="6">DSM 21154 / JCM 14090 / 6A8</strain>
    </source>
</reference>
<dbReference type="Gene3D" id="3.30.420.150">
    <property type="entry name" value="Exopolyphosphatase. Domain 2"/>
    <property type="match status" value="1"/>
</dbReference>
<evidence type="ECO:0000259" key="4">
    <source>
        <dbReference type="Pfam" id="PF21447"/>
    </source>
</evidence>
<dbReference type="HOGENOM" id="CLU_025908_4_2_2"/>
<dbReference type="InterPro" id="IPR048950">
    <property type="entry name" value="Ppx_GppA_C"/>
</dbReference>
<dbReference type="InterPro" id="IPR050273">
    <property type="entry name" value="GppA/Ppx_hydrolase"/>
</dbReference>
<evidence type="ECO:0000313" key="5">
    <source>
        <dbReference type="EMBL" id="ABS55974.1"/>
    </source>
</evidence>
<dbReference type="PANTHER" id="PTHR30005:SF0">
    <property type="entry name" value="RETROGRADE REGULATION PROTEIN 2"/>
    <property type="match status" value="1"/>
</dbReference>
<feature type="region of interest" description="Disordered" evidence="2">
    <location>
        <begin position="529"/>
        <end position="553"/>
    </location>
</feature>
<dbReference type="Gene3D" id="3.30.420.40">
    <property type="match status" value="1"/>
</dbReference>
<dbReference type="InterPro" id="IPR003607">
    <property type="entry name" value="HD/PDEase_dom"/>
</dbReference>
<dbReference type="Pfam" id="PF02541">
    <property type="entry name" value="Ppx-GppA"/>
    <property type="match status" value="1"/>
</dbReference>
<gene>
    <name evidence="5" type="ordered locus">Mboo_1456</name>
</gene>
<dbReference type="KEGG" id="mbn:Mboo_1456"/>
<dbReference type="AlphaFoldDB" id="A7I8B3"/>
<dbReference type="OrthoDB" id="10802at2157"/>
<keyword evidence="1" id="KW-0378">Hydrolase</keyword>
<organism evidence="5 6">
    <name type="scientific">Methanoregula boonei (strain DSM 21154 / JCM 14090 / 6A8)</name>
    <dbReference type="NCBI Taxonomy" id="456442"/>
    <lineage>
        <taxon>Archaea</taxon>
        <taxon>Methanobacteriati</taxon>
        <taxon>Methanobacteriota</taxon>
        <taxon>Stenosarchaea group</taxon>
        <taxon>Methanomicrobia</taxon>
        <taxon>Methanomicrobiales</taxon>
        <taxon>Methanoregulaceae</taxon>
        <taxon>Methanoregula</taxon>
    </lineage>
</organism>
<dbReference type="GO" id="GO:0016787">
    <property type="term" value="F:hydrolase activity"/>
    <property type="evidence" value="ECO:0007669"/>
    <property type="project" value="UniProtKB-KW"/>
</dbReference>
<dbReference type="GO" id="GO:0006357">
    <property type="term" value="P:regulation of transcription by RNA polymerase II"/>
    <property type="evidence" value="ECO:0007669"/>
    <property type="project" value="TreeGrafter"/>
</dbReference>
<dbReference type="eggNOG" id="arCOG05138">
    <property type="taxonomic scope" value="Archaea"/>
</dbReference>
<proteinExistence type="predicted"/>
<dbReference type="PANTHER" id="PTHR30005">
    <property type="entry name" value="EXOPOLYPHOSPHATASE"/>
    <property type="match status" value="1"/>
</dbReference>
<dbReference type="InterPro" id="IPR043129">
    <property type="entry name" value="ATPase_NBD"/>
</dbReference>
<evidence type="ECO:0000256" key="1">
    <source>
        <dbReference type="ARBA" id="ARBA00022801"/>
    </source>
</evidence>
<dbReference type="SUPFAM" id="SSF109604">
    <property type="entry name" value="HD-domain/PDEase-like"/>
    <property type="match status" value="1"/>
</dbReference>